<sequence>MSYYTILLQLYGQRGSKYQPRRTQWVKKANIVSQVAYTSLKTSAESSWYFDSGCSRHMTCKKAYLTQICSLKGDHVTFDNGGKGKIICKEKLNVDGLPHLTDVLLVGGLTANLISISQLCDDGMKVCTYKTCQQGCTVNDSCEKTVMHGTRSADNCYMWSSVQAPSSRKGEHDELWPKRLGHTNYINIQQIISKEAVRGILPFDVKDQACGDCQVEKQSNSCHQKLRPMITTRVLELMHMDLMGPMQVESIGGKKYVYVCVDDFSRYIWVEFLREKSNTFKVVKKLILQVQNEKEQHVARIRSGHGKEFENSKIAKFCADEGITHEFSAPITPQHNGVVERKNKTNQEMSRVMIHAKNVPLKFWAEAINTACHIHNRITLRPGTNNTNYEIWRGRKPNIQYFHVFGSFCYILTDVNQGTNLMSRVMKAYSWDTPDIVGLYMCSTKGLRWS</sequence>
<dbReference type="Pfam" id="PF22936">
    <property type="entry name" value="Pol_BBD"/>
    <property type="match status" value="1"/>
</dbReference>
<dbReference type="AlphaFoldDB" id="A0AAV3PKA5"/>
<keyword evidence="1" id="KW-0378">Hydrolase</keyword>
<dbReference type="Proteomes" id="UP001454036">
    <property type="component" value="Unassembled WGS sequence"/>
</dbReference>
<dbReference type="GO" id="GO:0003676">
    <property type="term" value="F:nucleic acid binding"/>
    <property type="evidence" value="ECO:0007669"/>
    <property type="project" value="InterPro"/>
</dbReference>
<dbReference type="PROSITE" id="PS50994">
    <property type="entry name" value="INTEGRASE"/>
    <property type="match status" value="1"/>
</dbReference>
<dbReference type="PANTHER" id="PTHR42648">
    <property type="entry name" value="TRANSPOSASE, PUTATIVE-RELATED"/>
    <property type="match status" value="1"/>
</dbReference>
<dbReference type="GO" id="GO:0015074">
    <property type="term" value="P:DNA integration"/>
    <property type="evidence" value="ECO:0007669"/>
    <property type="project" value="InterPro"/>
</dbReference>
<evidence type="ECO:0000313" key="3">
    <source>
        <dbReference type="EMBL" id="GAA0150755.1"/>
    </source>
</evidence>
<dbReference type="Pfam" id="PF00665">
    <property type="entry name" value="rve"/>
    <property type="match status" value="1"/>
</dbReference>
<dbReference type="GO" id="GO:0008233">
    <property type="term" value="F:peptidase activity"/>
    <property type="evidence" value="ECO:0007669"/>
    <property type="project" value="UniProtKB-KW"/>
</dbReference>
<organism evidence="3 4">
    <name type="scientific">Lithospermum erythrorhizon</name>
    <name type="common">Purple gromwell</name>
    <name type="synonym">Lithospermum officinale var. erythrorhizon</name>
    <dbReference type="NCBI Taxonomy" id="34254"/>
    <lineage>
        <taxon>Eukaryota</taxon>
        <taxon>Viridiplantae</taxon>
        <taxon>Streptophyta</taxon>
        <taxon>Embryophyta</taxon>
        <taxon>Tracheophyta</taxon>
        <taxon>Spermatophyta</taxon>
        <taxon>Magnoliopsida</taxon>
        <taxon>eudicotyledons</taxon>
        <taxon>Gunneridae</taxon>
        <taxon>Pentapetalae</taxon>
        <taxon>asterids</taxon>
        <taxon>lamiids</taxon>
        <taxon>Boraginales</taxon>
        <taxon>Boraginaceae</taxon>
        <taxon>Boraginoideae</taxon>
        <taxon>Lithospermeae</taxon>
        <taxon>Lithospermum</taxon>
    </lineage>
</organism>
<gene>
    <name evidence="3" type="ORF">LIER_09621</name>
</gene>
<feature type="domain" description="Integrase catalytic" evidence="2">
    <location>
        <begin position="224"/>
        <end position="396"/>
    </location>
</feature>
<dbReference type="InterPro" id="IPR001584">
    <property type="entry name" value="Integrase_cat-core"/>
</dbReference>
<dbReference type="InterPro" id="IPR039537">
    <property type="entry name" value="Retrotran_Ty1/copia-like"/>
</dbReference>
<dbReference type="PANTHER" id="PTHR42648:SF21">
    <property type="entry name" value="CYSTEINE-RICH RLK (RECEPTOR-LIKE PROTEIN KINASE) 8"/>
    <property type="match status" value="1"/>
</dbReference>
<dbReference type="EMBL" id="BAABME010001649">
    <property type="protein sequence ID" value="GAA0150755.1"/>
    <property type="molecule type" value="Genomic_DNA"/>
</dbReference>
<dbReference type="GO" id="GO:0006508">
    <property type="term" value="P:proteolysis"/>
    <property type="evidence" value="ECO:0007669"/>
    <property type="project" value="UniProtKB-KW"/>
</dbReference>
<dbReference type="InterPro" id="IPR054722">
    <property type="entry name" value="PolX-like_BBD"/>
</dbReference>
<comment type="caution">
    <text evidence="3">The sequence shown here is derived from an EMBL/GenBank/DDBJ whole genome shotgun (WGS) entry which is preliminary data.</text>
</comment>
<dbReference type="Pfam" id="PF13976">
    <property type="entry name" value="gag_pre-integrs"/>
    <property type="match status" value="1"/>
</dbReference>
<dbReference type="InterPro" id="IPR036397">
    <property type="entry name" value="RNaseH_sf"/>
</dbReference>
<accession>A0AAV3PKA5</accession>
<dbReference type="InterPro" id="IPR012337">
    <property type="entry name" value="RNaseH-like_sf"/>
</dbReference>
<evidence type="ECO:0000259" key="2">
    <source>
        <dbReference type="PROSITE" id="PS50994"/>
    </source>
</evidence>
<protein>
    <recommendedName>
        <fullName evidence="2">Integrase catalytic domain-containing protein</fullName>
    </recommendedName>
</protein>
<dbReference type="SUPFAM" id="SSF53098">
    <property type="entry name" value="Ribonuclease H-like"/>
    <property type="match status" value="1"/>
</dbReference>
<evidence type="ECO:0000313" key="4">
    <source>
        <dbReference type="Proteomes" id="UP001454036"/>
    </source>
</evidence>
<keyword evidence="4" id="KW-1185">Reference proteome</keyword>
<evidence type="ECO:0000256" key="1">
    <source>
        <dbReference type="ARBA" id="ARBA00022670"/>
    </source>
</evidence>
<dbReference type="InterPro" id="IPR025724">
    <property type="entry name" value="GAG-pre-integrase_dom"/>
</dbReference>
<name>A0AAV3PKA5_LITER</name>
<dbReference type="Gene3D" id="3.30.420.10">
    <property type="entry name" value="Ribonuclease H-like superfamily/Ribonuclease H"/>
    <property type="match status" value="1"/>
</dbReference>
<keyword evidence="1" id="KW-0645">Protease</keyword>
<reference evidence="3 4" key="1">
    <citation type="submission" date="2024-01" db="EMBL/GenBank/DDBJ databases">
        <title>The complete chloroplast genome sequence of Lithospermum erythrorhizon: insights into the phylogenetic relationship among Boraginaceae species and the maternal lineages of purple gromwells.</title>
        <authorList>
            <person name="Okada T."/>
            <person name="Watanabe K."/>
        </authorList>
    </citation>
    <scope>NUCLEOTIDE SEQUENCE [LARGE SCALE GENOMIC DNA]</scope>
</reference>
<proteinExistence type="predicted"/>